<dbReference type="Proteomes" id="UP000256269">
    <property type="component" value="Unassembled WGS sequence"/>
</dbReference>
<evidence type="ECO:0008006" key="3">
    <source>
        <dbReference type="Google" id="ProtNLM"/>
    </source>
</evidence>
<dbReference type="EMBL" id="QUNO01000008">
    <property type="protein sequence ID" value="REH44905.1"/>
    <property type="molecule type" value="Genomic_DNA"/>
</dbReference>
<proteinExistence type="predicted"/>
<dbReference type="OrthoDB" id="3474549at2"/>
<keyword evidence="2" id="KW-1185">Reference proteome</keyword>
<name>A0A3E0HGE6_9PSEU</name>
<sequence>MTTVLVRTATEAADGMRRRAIRKLCADFVKGLDLGAADTVDDVYRKLCDAVAARLGQPVSYRVAPLADGITGMWATDVTGAHAIILSPVRSPLHQLTIMLHEIGHILCGHQPVKLMSPESLRALYPNLSPETLRLMAINRTTVDSVDEADAEEVGGRLFDELTAQLEDRIHAMGLDLSDTDSRLVRTYYMFGFSPGDLG</sequence>
<dbReference type="AlphaFoldDB" id="A0A3E0HGE6"/>
<comment type="caution">
    <text evidence="1">The sequence shown here is derived from an EMBL/GenBank/DDBJ whole genome shotgun (WGS) entry which is preliminary data.</text>
</comment>
<organism evidence="1 2">
    <name type="scientific">Kutzneria buriramensis</name>
    <dbReference type="NCBI Taxonomy" id="1045776"/>
    <lineage>
        <taxon>Bacteria</taxon>
        <taxon>Bacillati</taxon>
        <taxon>Actinomycetota</taxon>
        <taxon>Actinomycetes</taxon>
        <taxon>Pseudonocardiales</taxon>
        <taxon>Pseudonocardiaceae</taxon>
        <taxon>Kutzneria</taxon>
    </lineage>
</organism>
<reference evidence="1 2" key="1">
    <citation type="submission" date="2018-08" db="EMBL/GenBank/DDBJ databases">
        <title>Genomic Encyclopedia of Archaeal and Bacterial Type Strains, Phase II (KMG-II): from individual species to whole genera.</title>
        <authorList>
            <person name="Goeker M."/>
        </authorList>
    </citation>
    <scope>NUCLEOTIDE SEQUENCE [LARGE SCALE GENOMIC DNA]</scope>
    <source>
        <strain evidence="1 2">DSM 45791</strain>
    </source>
</reference>
<evidence type="ECO:0000313" key="1">
    <source>
        <dbReference type="EMBL" id="REH44905.1"/>
    </source>
</evidence>
<accession>A0A3E0HGE6</accession>
<protein>
    <recommendedName>
        <fullName evidence="3">IrrE N-terminal-like domain-containing protein</fullName>
    </recommendedName>
</protein>
<gene>
    <name evidence="1" type="ORF">BCF44_108386</name>
</gene>
<evidence type="ECO:0000313" key="2">
    <source>
        <dbReference type="Proteomes" id="UP000256269"/>
    </source>
</evidence>